<dbReference type="STRING" id="436010.A0A166VTR1"/>
<accession>A0A166VTR1</accession>
<protein>
    <submittedName>
        <fullName evidence="1">Uncharacterized protein</fullName>
    </submittedName>
</protein>
<proteinExistence type="predicted"/>
<dbReference type="Gene3D" id="3.40.50.720">
    <property type="entry name" value="NAD(P)-binding Rossmann-like Domain"/>
    <property type="match status" value="1"/>
</dbReference>
<keyword evidence="2" id="KW-1185">Reference proteome</keyword>
<dbReference type="AlphaFoldDB" id="A0A166VTR1"/>
<reference evidence="1 2" key="1">
    <citation type="journal article" date="2016" name="Mol. Biol. Evol.">
        <title>Comparative Genomics of Early-Diverging Mushroom-Forming Fungi Provides Insights into the Origins of Lignocellulose Decay Capabilities.</title>
        <authorList>
            <person name="Nagy L.G."/>
            <person name="Riley R."/>
            <person name="Tritt A."/>
            <person name="Adam C."/>
            <person name="Daum C."/>
            <person name="Floudas D."/>
            <person name="Sun H."/>
            <person name="Yadav J.S."/>
            <person name="Pangilinan J."/>
            <person name="Larsson K.H."/>
            <person name="Matsuura K."/>
            <person name="Barry K."/>
            <person name="Labutti K."/>
            <person name="Kuo R."/>
            <person name="Ohm R.A."/>
            <person name="Bhattacharya S.S."/>
            <person name="Shirouzu T."/>
            <person name="Yoshinaga Y."/>
            <person name="Martin F.M."/>
            <person name="Grigoriev I.V."/>
            <person name="Hibbett D.S."/>
        </authorList>
    </citation>
    <scope>NUCLEOTIDE SEQUENCE [LARGE SCALE GENOMIC DNA]</scope>
    <source>
        <strain evidence="1 2">CBS 109695</strain>
    </source>
</reference>
<name>A0A166VTR1_9AGAM</name>
<dbReference type="EMBL" id="KV417483">
    <property type="protein sequence ID" value="KZP33052.1"/>
    <property type="molecule type" value="Genomic_DNA"/>
</dbReference>
<evidence type="ECO:0000313" key="2">
    <source>
        <dbReference type="Proteomes" id="UP000076532"/>
    </source>
</evidence>
<organism evidence="1 2">
    <name type="scientific">Athelia psychrophila</name>
    <dbReference type="NCBI Taxonomy" id="1759441"/>
    <lineage>
        <taxon>Eukaryota</taxon>
        <taxon>Fungi</taxon>
        <taxon>Dikarya</taxon>
        <taxon>Basidiomycota</taxon>
        <taxon>Agaricomycotina</taxon>
        <taxon>Agaricomycetes</taxon>
        <taxon>Agaricomycetidae</taxon>
        <taxon>Atheliales</taxon>
        <taxon>Atheliaceae</taxon>
        <taxon>Athelia</taxon>
    </lineage>
</organism>
<evidence type="ECO:0000313" key="1">
    <source>
        <dbReference type="EMBL" id="KZP33052.1"/>
    </source>
</evidence>
<sequence>MQAVSQTILNVAFAPDAPPIALNIVHPRPVAWSAVMRPLSDALHQHKVTPDILPLVAFKEWFAMLESSATGADEHDMGRIPALKLLEFFRRLSAAPMDAESSRELGGYAAFATVKSQAASSAMRGLARPSAVDARRWIKYWNAMGLFA</sequence>
<gene>
    <name evidence="1" type="ORF">FIBSPDRAFT_371519</name>
</gene>
<dbReference type="OrthoDB" id="429813at2759"/>
<dbReference type="Proteomes" id="UP000076532">
    <property type="component" value="Unassembled WGS sequence"/>
</dbReference>